<feature type="non-terminal residue" evidence="2">
    <location>
        <position position="1"/>
    </location>
</feature>
<feature type="non-terminal residue" evidence="2">
    <location>
        <position position="64"/>
    </location>
</feature>
<accession>A0AAD6AIX4</accession>
<organism evidence="2 3">
    <name type="scientific">Pogonophryne albipinna</name>
    <dbReference type="NCBI Taxonomy" id="1090488"/>
    <lineage>
        <taxon>Eukaryota</taxon>
        <taxon>Metazoa</taxon>
        <taxon>Chordata</taxon>
        <taxon>Craniata</taxon>
        <taxon>Vertebrata</taxon>
        <taxon>Euteleostomi</taxon>
        <taxon>Actinopterygii</taxon>
        <taxon>Neopterygii</taxon>
        <taxon>Teleostei</taxon>
        <taxon>Neoteleostei</taxon>
        <taxon>Acanthomorphata</taxon>
        <taxon>Eupercaria</taxon>
        <taxon>Perciformes</taxon>
        <taxon>Notothenioidei</taxon>
        <taxon>Pogonophryne</taxon>
    </lineage>
</organism>
<dbReference type="EMBL" id="JAPTMU010000021">
    <property type="protein sequence ID" value="KAJ4925240.1"/>
    <property type="molecule type" value="Genomic_DNA"/>
</dbReference>
<comment type="caution">
    <text evidence="2">The sequence shown here is derived from an EMBL/GenBank/DDBJ whole genome shotgun (WGS) entry which is preliminary data.</text>
</comment>
<feature type="region of interest" description="Disordered" evidence="1">
    <location>
        <begin position="1"/>
        <end position="64"/>
    </location>
</feature>
<reference evidence="2" key="1">
    <citation type="submission" date="2022-11" db="EMBL/GenBank/DDBJ databases">
        <title>Chromosome-level genome of Pogonophryne albipinna.</title>
        <authorList>
            <person name="Jo E."/>
        </authorList>
    </citation>
    <scope>NUCLEOTIDE SEQUENCE</scope>
    <source>
        <strain evidence="2">SGF0006</strain>
        <tissue evidence="2">Muscle</tissue>
    </source>
</reference>
<evidence type="ECO:0000313" key="2">
    <source>
        <dbReference type="EMBL" id="KAJ4925240.1"/>
    </source>
</evidence>
<dbReference type="Proteomes" id="UP001219934">
    <property type="component" value="Unassembled WGS sequence"/>
</dbReference>
<protein>
    <submittedName>
        <fullName evidence="2">Uncharacterized protein</fullName>
    </submittedName>
</protein>
<keyword evidence="3" id="KW-1185">Reference proteome</keyword>
<gene>
    <name evidence="2" type="ORF">JOQ06_017975</name>
</gene>
<proteinExistence type="predicted"/>
<dbReference type="AlphaFoldDB" id="A0AAD6AIX4"/>
<evidence type="ECO:0000256" key="1">
    <source>
        <dbReference type="SAM" id="MobiDB-lite"/>
    </source>
</evidence>
<feature type="compositionally biased region" description="Low complexity" evidence="1">
    <location>
        <begin position="1"/>
        <end position="17"/>
    </location>
</feature>
<name>A0AAD6AIX4_9TELE</name>
<evidence type="ECO:0000313" key="3">
    <source>
        <dbReference type="Proteomes" id="UP001219934"/>
    </source>
</evidence>
<sequence>RFASSTFVSSTSLSSSLRMPQPRTPGPGSRQMVAPTPATLEAGRSEKAHQSISSCDRADSKEVT</sequence>